<accession>A0A448XGS4</accession>
<feature type="transmembrane region" description="Helical" evidence="1">
    <location>
        <begin position="65"/>
        <end position="83"/>
    </location>
</feature>
<gene>
    <name evidence="2" type="ORF">PXEA_LOCUS29579</name>
</gene>
<keyword evidence="1" id="KW-0812">Transmembrane</keyword>
<dbReference type="EMBL" id="CAAALY010251497">
    <property type="protein sequence ID" value="VEL36139.1"/>
    <property type="molecule type" value="Genomic_DNA"/>
</dbReference>
<organism evidence="2 3">
    <name type="scientific">Protopolystoma xenopodis</name>
    <dbReference type="NCBI Taxonomy" id="117903"/>
    <lineage>
        <taxon>Eukaryota</taxon>
        <taxon>Metazoa</taxon>
        <taxon>Spiralia</taxon>
        <taxon>Lophotrochozoa</taxon>
        <taxon>Platyhelminthes</taxon>
        <taxon>Monogenea</taxon>
        <taxon>Polyopisthocotylea</taxon>
        <taxon>Polystomatidea</taxon>
        <taxon>Polystomatidae</taxon>
        <taxon>Protopolystoma</taxon>
    </lineage>
</organism>
<evidence type="ECO:0000313" key="2">
    <source>
        <dbReference type="EMBL" id="VEL36139.1"/>
    </source>
</evidence>
<evidence type="ECO:0000256" key="1">
    <source>
        <dbReference type="SAM" id="Phobius"/>
    </source>
</evidence>
<keyword evidence="3" id="KW-1185">Reference proteome</keyword>
<keyword evidence="1" id="KW-1133">Transmembrane helix</keyword>
<proteinExistence type="predicted"/>
<name>A0A448XGS4_9PLAT</name>
<protein>
    <submittedName>
        <fullName evidence="2">Uncharacterized protein</fullName>
    </submittedName>
</protein>
<sequence>MCIRELKSLDEGVRRSIPWFQLIGDRVYSLVIGACFFAFKFTLYEELSALSRQRIPFNGTNTQQLFSLSGVASLLPIAIPNSSGSGGDLGFNIVFASLITCLQLIFFSICARSCQRRDT</sequence>
<keyword evidence="1" id="KW-0472">Membrane</keyword>
<dbReference type="AlphaFoldDB" id="A0A448XGS4"/>
<reference evidence="2" key="1">
    <citation type="submission" date="2018-11" db="EMBL/GenBank/DDBJ databases">
        <authorList>
            <consortium name="Pathogen Informatics"/>
        </authorList>
    </citation>
    <scope>NUCLEOTIDE SEQUENCE</scope>
</reference>
<feature type="transmembrane region" description="Helical" evidence="1">
    <location>
        <begin position="89"/>
        <end position="111"/>
    </location>
</feature>
<dbReference type="Proteomes" id="UP000784294">
    <property type="component" value="Unassembled WGS sequence"/>
</dbReference>
<feature type="transmembrane region" description="Helical" evidence="1">
    <location>
        <begin position="27"/>
        <end position="44"/>
    </location>
</feature>
<evidence type="ECO:0000313" key="3">
    <source>
        <dbReference type="Proteomes" id="UP000784294"/>
    </source>
</evidence>
<comment type="caution">
    <text evidence="2">The sequence shown here is derived from an EMBL/GenBank/DDBJ whole genome shotgun (WGS) entry which is preliminary data.</text>
</comment>